<evidence type="ECO:0000256" key="6">
    <source>
        <dbReference type="RuleBase" id="RU004296"/>
    </source>
</evidence>
<evidence type="ECO:0000256" key="1">
    <source>
        <dbReference type="ARBA" id="ARBA00008764"/>
    </source>
</evidence>
<proteinExistence type="inferred from homology"/>
<dbReference type="EC" id="3.4.21.-" evidence="6"/>
<name>A0A238JU67_9RHOB</name>
<dbReference type="InterPro" id="IPR009003">
    <property type="entry name" value="Peptidase_S1_PA"/>
</dbReference>
<evidence type="ECO:0000313" key="9">
    <source>
        <dbReference type="Proteomes" id="UP000220836"/>
    </source>
</evidence>
<evidence type="ECO:0000256" key="5">
    <source>
        <dbReference type="ARBA" id="ARBA00022825"/>
    </source>
</evidence>
<evidence type="ECO:0000256" key="2">
    <source>
        <dbReference type="ARBA" id="ARBA00022670"/>
    </source>
</evidence>
<feature type="signal peptide" evidence="6">
    <location>
        <begin position="1"/>
        <end position="23"/>
    </location>
</feature>
<evidence type="ECO:0000256" key="4">
    <source>
        <dbReference type="ARBA" id="ARBA00022801"/>
    </source>
</evidence>
<feature type="chain" id="PRO_5011835500" description="Serine protease" evidence="6">
    <location>
        <begin position="24"/>
        <end position="316"/>
    </location>
</feature>
<keyword evidence="4 6" id="KW-0378">Hydrolase</keyword>
<reference evidence="8 9" key="1">
    <citation type="submission" date="2017-05" db="EMBL/GenBank/DDBJ databases">
        <authorList>
            <person name="Song R."/>
            <person name="Chenine A.L."/>
            <person name="Ruprecht R.M."/>
        </authorList>
    </citation>
    <scope>NUCLEOTIDE SEQUENCE [LARGE SCALE GENOMIC DNA]</scope>
    <source>
        <strain evidence="8 9">CECT 8663</strain>
    </source>
</reference>
<dbReference type="OrthoDB" id="500593at2"/>
<dbReference type="AlphaFoldDB" id="A0A238JU67"/>
<keyword evidence="3 6" id="KW-0732">Signal</keyword>
<protein>
    <recommendedName>
        <fullName evidence="6">Serine protease</fullName>
        <ecNumber evidence="6">3.4.21.-</ecNumber>
    </recommendedName>
</protein>
<dbReference type="SUPFAM" id="SSF50494">
    <property type="entry name" value="Trypsin-like serine proteases"/>
    <property type="match status" value="1"/>
</dbReference>
<accession>A0A238JU67</accession>
<dbReference type="PRINTS" id="PR00839">
    <property type="entry name" value="V8PROTEASE"/>
</dbReference>
<evidence type="ECO:0000313" key="8">
    <source>
        <dbReference type="EMBL" id="SMX33734.1"/>
    </source>
</evidence>
<keyword evidence="9" id="KW-1185">Reference proteome</keyword>
<dbReference type="InterPro" id="IPR008256">
    <property type="entry name" value="Peptidase_S1B"/>
</dbReference>
<evidence type="ECO:0000256" key="3">
    <source>
        <dbReference type="ARBA" id="ARBA00022729"/>
    </source>
</evidence>
<dbReference type="Gene3D" id="2.40.10.10">
    <property type="entry name" value="Trypsin-like serine proteases"/>
    <property type="match status" value="1"/>
</dbReference>
<keyword evidence="2 6" id="KW-0645">Protease</keyword>
<feature type="region of interest" description="Disordered" evidence="7">
    <location>
        <begin position="275"/>
        <end position="316"/>
    </location>
</feature>
<dbReference type="GO" id="GO:0006508">
    <property type="term" value="P:proteolysis"/>
    <property type="evidence" value="ECO:0007669"/>
    <property type="project" value="UniProtKB-KW"/>
</dbReference>
<dbReference type="Proteomes" id="UP000220836">
    <property type="component" value="Unassembled WGS sequence"/>
</dbReference>
<dbReference type="EMBL" id="FXYH01000001">
    <property type="protein sequence ID" value="SMX33734.1"/>
    <property type="molecule type" value="Genomic_DNA"/>
</dbReference>
<organism evidence="8 9">
    <name type="scientific">Pelagimonas varians</name>
    <dbReference type="NCBI Taxonomy" id="696760"/>
    <lineage>
        <taxon>Bacteria</taxon>
        <taxon>Pseudomonadati</taxon>
        <taxon>Pseudomonadota</taxon>
        <taxon>Alphaproteobacteria</taxon>
        <taxon>Rhodobacterales</taxon>
        <taxon>Roseobacteraceae</taxon>
        <taxon>Pelagimonas</taxon>
    </lineage>
</organism>
<dbReference type="RefSeq" id="WP_097802836.1">
    <property type="nucleotide sequence ID" value="NZ_FXYH01000001.1"/>
</dbReference>
<sequence length="316" mass="34136">MTHRWKPMVLAAVLAAISGSAAAQMAYFDPKDYGQTDLLPRESTGNASTYIAANKGAFEPIRELPLDNPIRQMALAVGRVDLLSEGPDGTRGLGTCTGSVLPGGWVITNHHCIPGHDGHTLLAASILIGYLRQGEEDNNRYRLSVNPSDWHEFLDFSLVRLTDVPPDVTPLDFVETHVDPGDSLMVIHHPLGRPQVMTRFRCFADKTQEDGPILRHRCDTQPGSSGSILFDRQMRPVALHHSGGMTETDDSSFNKSTRISAILAQSDLLRDIAAQGRDQGHAAPSRPAESVRPANPSNGLGAPMSAGGINDLLRGN</sequence>
<keyword evidence="5 6" id="KW-0720">Serine protease</keyword>
<evidence type="ECO:0000256" key="7">
    <source>
        <dbReference type="SAM" id="MobiDB-lite"/>
    </source>
</evidence>
<dbReference type="GO" id="GO:0008236">
    <property type="term" value="F:serine-type peptidase activity"/>
    <property type="evidence" value="ECO:0007669"/>
    <property type="project" value="UniProtKB-KW"/>
</dbReference>
<dbReference type="Pfam" id="PF13365">
    <property type="entry name" value="Trypsin_2"/>
    <property type="match status" value="1"/>
</dbReference>
<dbReference type="InterPro" id="IPR043504">
    <property type="entry name" value="Peptidase_S1_PA_chymotrypsin"/>
</dbReference>
<comment type="similarity">
    <text evidence="1 6">Belongs to the peptidase S1B family.</text>
</comment>
<gene>
    <name evidence="8" type="ORF">PEV8663_00296</name>
</gene>